<dbReference type="SUPFAM" id="SSF57667">
    <property type="entry name" value="beta-beta-alpha zinc fingers"/>
    <property type="match status" value="2"/>
</dbReference>
<feature type="region of interest" description="Disordered" evidence="11">
    <location>
        <begin position="66"/>
        <end position="86"/>
    </location>
</feature>
<evidence type="ECO:0000256" key="7">
    <source>
        <dbReference type="ARBA" id="ARBA00023163"/>
    </source>
</evidence>
<keyword evidence="12" id="KW-0812">Transmembrane</keyword>
<keyword evidence="6" id="KW-0805">Transcription regulation</keyword>
<feature type="region of interest" description="Disordered" evidence="11">
    <location>
        <begin position="428"/>
        <end position="448"/>
    </location>
</feature>
<evidence type="ECO:0000259" key="13">
    <source>
        <dbReference type="PROSITE" id="PS50157"/>
    </source>
</evidence>
<evidence type="ECO:0000256" key="4">
    <source>
        <dbReference type="ARBA" id="ARBA00022771"/>
    </source>
</evidence>
<feature type="transmembrane region" description="Helical" evidence="12">
    <location>
        <begin position="12"/>
        <end position="34"/>
    </location>
</feature>
<sequence length="448" mass="48659">MHTHTQDTTTLPLHLSLFITVVCLLLHPLCYLLFSFSSYLELAPYYQSSSMGDPYTNFLRGYHHHHRSHHPLHFPPPPPPPPPPYAASFSGLYSSYLHPPPPPSSPPIREALPLLSLTPSTTHDDDHHHRRHDQDHHHHHKQGQEKNSHGGGGAASCSNNDDKRESPSAAAAAADDQAAEVTVALHIGLPSPSPSDAAAAAGNQAAAAAAAEASAAGGGSSRMQVEEEGGEEEDEDEAAAAAATATLPLGCASIGIGKLTKGQYWIPTPSQILIGPTQFSCPVCYKTFNRYNNMQMHMWGHGSQYRKGPESLRGTQPTAMLRLPCYCCAAGCRNNIDHPRARPLKDFRTLQTHYKRKHGIKPFMCRKCGKAFAVRGDWRTHEKNCGKLWYCACGSDFKHKRSLKDHIRAFGRGHAACGIDSFDDLDADDDPSSDLDHASASASASRVG</sequence>
<evidence type="ECO:0000256" key="8">
    <source>
        <dbReference type="ARBA" id="ARBA00023242"/>
    </source>
</evidence>
<evidence type="ECO:0000256" key="12">
    <source>
        <dbReference type="SAM" id="Phobius"/>
    </source>
</evidence>
<keyword evidence="12" id="KW-1133">Transmembrane helix</keyword>
<comment type="similarity">
    <text evidence="9">Belongs to the WIP C2H2-type zinc-finger protein family.</text>
</comment>
<feature type="compositionally biased region" description="Low complexity" evidence="11">
    <location>
        <begin position="438"/>
        <end position="448"/>
    </location>
</feature>
<dbReference type="GO" id="GO:0001709">
    <property type="term" value="P:cell fate determination"/>
    <property type="evidence" value="ECO:0007669"/>
    <property type="project" value="EnsemblPlants"/>
</dbReference>
<dbReference type="GO" id="GO:0005634">
    <property type="term" value="C:nucleus"/>
    <property type="evidence" value="ECO:0007669"/>
    <property type="project" value="UniProtKB-SubCell"/>
</dbReference>
<dbReference type="PANTHER" id="PTHR45878:SF1">
    <property type="entry name" value="ZINC FINGER PROTEIN WIP2"/>
    <property type="match status" value="1"/>
</dbReference>
<dbReference type="GO" id="GO:0003700">
    <property type="term" value="F:DNA-binding transcription factor activity"/>
    <property type="evidence" value="ECO:0007669"/>
    <property type="project" value="InterPro"/>
</dbReference>
<evidence type="ECO:0000256" key="3">
    <source>
        <dbReference type="ARBA" id="ARBA00022737"/>
    </source>
</evidence>
<comment type="subcellular location">
    <subcellularLocation>
        <location evidence="1">Nucleus</location>
    </subcellularLocation>
</comment>
<evidence type="ECO:0000256" key="9">
    <source>
        <dbReference type="ARBA" id="ARBA00023452"/>
    </source>
</evidence>
<keyword evidence="4 10" id="KW-0863">Zinc-finger</keyword>
<dbReference type="GO" id="GO:0080022">
    <property type="term" value="P:primary root development"/>
    <property type="evidence" value="ECO:0007669"/>
    <property type="project" value="EnsemblPlants"/>
</dbReference>
<protein>
    <recommendedName>
        <fullName evidence="13">C2H2-type domain-containing protein</fullName>
    </recommendedName>
</protein>
<dbReference type="Gene3D" id="3.30.160.60">
    <property type="entry name" value="Classic Zinc Finger"/>
    <property type="match status" value="2"/>
</dbReference>
<dbReference type="InterPro" id="IPR013087">
    <property type="entry name" value="Znf_C2H2_type"/>
</dbReference>
<feature type="domain" description="C2H2-type" evidence="13">
    <location>
        <begin position="279"/>
        <end position="306"/>
    </location>
</feature>
<evidence type="ECO:0000256" key="2">
    <source>
        <dbReference type="ARBA" id="ARBA00022723"/>
    </source>
</evidence>
<dbReference type="GO" id="GO:1990058">
    <property type="term" value="P:fruit replum development"/>
    <property type="evidence" value="ECO:0007669"/>
    <property type="project" value="EnsemblPlants"/>
</dbReference>
<evidence type="ECO:0000313" key="15">
    <source>
        <dbReference type="Proteomes" id="UP000026961"/>
    </source>
</evidence>
<keyword evidence="12" id="KW-0472">Membrane</keyword>
<reference evidence="14" key="2">
    <citation type="submission" date="2018-05" db="EMBL/GenBank/DDBJ databases">
        <title>OgluRS3 (Oryza glumaepatula Reference Sequence Version 3).</title>
        <authorList>
            <person name="Zhang J."/>
            <person name="Kudrna D."/>
            <person name="Lee S."/>
            <person name="Talag J."/>
            <person name="Welchert J."/>
            <person name="Wing R.A."/>
        </authorList>
    </citation>
    <scope>NUCLEOTIDE SEQUENCE [LARGE SCALE GENOMIC DNA]</scope>
</reference>
<evidence type="ECO:0000256" key="10">
    <source>
        <dbReference type="PROSITE-ProRule" id="PRU00042"/>
    </source>
</evidence>
<accession>A0A0E0ABU2</accession>
<dbReference type="InterPro" id="IPR036236">
    <property type="entry name" value="Znf_C2H2_sf"/>
</dbReference>
<keyword evidence="15" id="KW-1185">Reference proteome</keyword>
<evidence type="ECO:0000256" key="5">
    <source>
        <dbReference type="ARBA" id="ARBA00022833"/>
    </source>
</evidence>
<dbReference type="PANTHER" id="PTHR45878">
    <property type="entry name" value="ZINC FINGER PROTEIN WIP2"/>
    <property type="match status" value="1"/>
</dbReference>
<dbReference type="STRING" id="40148.A0A0E0ABU2"/>
<proteinExistence type="inferred from homology"/>
<keyword evidence="8" id="KW-0539">Nucleus</keyword>
<dbReference type="GO" id="GO:0008270">
    <property type="term" value="F:zinc ion binding"/>
    <property type="evidence" value="ECO:0007669"/>
    <property type="project" value="UniProtKB-KW"/>
</dbReference>
<evidence type="ECO:0000256" key="1">
    <source>
        <dbReference type="ARBA" id="ARBA00004123"/>
    </source>
</evidence>
<keyword evidence="5" id="KW-0862">Zinc</keyword>
<feature type="compositionally biased region" description="Basic and acidic residues" evidence="11">
    <location>
        <begin position="122"/>
        <end position="148"/>
    </location>
</feature>
<keyword evidence="3" id="KW-0677">Repeat</keyword>
<dbReference type="PROSITE" id="PS50157">
    <property type="entry name" value="ZINC_FINGER_C2H2_2"/>
    <property type="match status" value="2"/>
</dbReference>
<keyword evidence="2" id="KW-0479">Metal-binding</keyword>
<dbReference type="EnsemblPlants" id="OGLUM06G22000.1">
    <property type="protein sequence ID" value="OGLUM06G22000.1"/>
    <property type="gene ID" value="OGLUM06G22000"/>
</dbReference>
<dbReference type="SMART" id="SM00355">
    <property type="entry name" value="ZnF_C2H2"/>
    <property type="match status" value="2"/>
</dbReference>
<name>A0A0E0ABU2_9ORYZ</name>
<dbReference type="FunFam" id="3.30.160.60:FF:000523">
    <property type="entry name" value="Zinc finger protein WIP2"/>
    <property type="match status" value="1"/>
</dbReference>
<dbReference type="InterPro" id="IPR043584">
    <property type="entry name" value="WIP1/2/3/4/5/6"/>
</dbReference>
<dbReference type="FunFam" id="3.30.160.60:FF:001230">
    <property type="entry name" value="zinc finger protein WIP2-like"/>
    <property type="match status" value="1"/>
</dbReference>
<dbReference type="HOGENOM" id="CLU_052255_0_1_1"/>
<feature type="region of interest" description="Disordered" evidence="11">
    <location>
        <begin position="117"/>
        <end position="177"/>
    </location>
</feature>
<feature type="domain" description="C2H2-type" evidence="13">
    <location>
        <begin position="363"/>
        <end position="383"/>
    </location>
</feature>
<dbReference type="Proteomes" id="UP000026961">
    <property type="component" value="Chromosome 6"/>
</dbReference>
<dbReference type="Gramene" id="OGLUM06G22000.1">
    <property type="protein sequence ID" value="OGLUM06G22000.1"/>
    <property type="gene ID" value="OGLUM06G22000"/>
</dbReference>
<dbReference type="InterPro" id="IPR059161">
    <property type="entry name" value="Znf-C2H2_STOP1/2_3rd"/>
</dbReference>
<dbReference type="eggNOG" id="KOG1721">
    <property type="taxonomic scope" value="Eukaryota"/>
</dbReference>
<keyword evidence="7" id="KW-0804">Transcription</keyword>
<dbReference type="PROSITE" id="PS00028">
    <property type="entry name" value="ZINC_FINGER_C2H2_1"/>
    <property type="match status" value="1"/>
</dbReference>
<evidence type="ECO:0000256" key="6">
    <source>
        <dbReference type="ARBA" id="ARBA00023015"/>
    </source>
</evidence>
<reference evidence="14" key="1">
    <citation type="submission" date="2015-04" db="UniProtKB">
        <authorList>
            <consortium name="EnsemblPlants"/>
        </authorList>
    </citation>
    <scope>IDENTIFICATION</scope>
</reference>
<dbReference type="InterPro" id="IPR055187">
    <property type="entry name" value="C2CH-3rd_BIRD-IDD"/>
</dbReference>
<evidence type="ECO:0000256" key="11">
    <source>
        <dbReference type="SAM" id="MobiDB-lite"/>
    </source>
</evidence>
<dbReference type="Pfam" id="PF23115">
    <property type="entry name" value="zf-C2H2_STOP2_3rd"/>
    <property type="match status" value="1"/>
</dbReference>
<feature type="compositionally biased region" description="Acidic residues" evidence="11">
    <location>
        <begin position="226"/>
        <end position="236"/>
    </location>
</feature>
<dbReference type="Pfam" id="PF22995">
    <property type="entry name" value="C2CH-3rd_BIRD-IDD"/>
    <property type="match status" value="1"/>
</dbReference>
<evidence type="ECO:0000313" key="14">
    <source>
        <dbReference type="EnsemblPlants" id="OGLUM06G22000.1"/>
    </source>
</evidence>
<organism evidence="14">
    <name type="scientific">Oryza glumipatula</name>
    <dbReference type="NCBI Taxonomy" id="40148"/>
    <lineage>
        <taxon>Eukaryota</taxon>
        <taxon>Viridiplantae</taxon>
        <taxon>Streptophyta</taxon>
        <taxon>Embryophyta</taxon>
        <taxon>Tracheophyta</taxon>
        <taxon>Spermatophyta</taxon>
        <taxon>Magnoliopsida</taxon>
        <taxon>Liliopsida</taxon>
        <taxon>Poales</taxon>
        <taxon>Poaceae</taxon>
        <taxon>BOP clade</taxon>
        <taxon>Oryzoideae</taxon>
        <taxon>Oryzeae</taxon>
        <taxon>Oryzinae</taxon>
        <taxon>Oryza</taxon>
    </lineage>
</organism>
<dbReference type="AlphaFoldDB" id="A0A0E0ABU2"/>
<feature type="region of interest" description="Disordered" evidence="11">
    <location>
        <begin position="212"/>
        <end position="236"/>
    </location>
</feature>
<dbReference type="GO" id="GO:0009860">
    <property type="term" value="P:pollen tube growth"/>
    <property type="evidence" value="ECO:0007669"/>
    <property type="project" value="EnsemblPlants"/>
</dbReference>
<dbReference type="GO" id="GO:0010500">
    <property type="term" value="P:transmitting tissue development"/>
    <property type="evidence" value="ECO:0007669"/>
    <property type="project" value="EnsemblPlants"/>
</dbReference>
<feature type="compositionally biased region" description="Pro residues" evidence="11">
    <location>
        <begin position="73"/>
        <end position="85"/>
    </location>
</feature>